<dbReference type="InterPro" id="IPR036397">
    <property type="entry name" value="RNaseH_sf"/>
</dbReference>
<evidence type="ECO:0000256" key="11">
    <source>
        <dbReference type="ARBA" id="ARBA00022759"/>
    </source>
</evidence>
<dbReference type="Gene3D" id="3.40.970.10">
    <property type="entry name" value="Ribonuclease H1, N-terminal domain"/>
    <property type="match status" value="1"/>
</dbReference>
<keyword evidence="9" id="KW-0540">Nuclease</keyword>
<dbReference type="EC" id="3.1.26.4" evidence="6"/>
<sequence>MASKYYVVAKGRIPGIYRSWSECRHQVKGFSRAMYKSFKIKRDAEEWLSKYSDAESTKKRFSIYTDGSCIKGKIGAGVYFSDVKIGYTSDVPPSDGKDTISRAEVYAIELALIKAPGVPLEIFIDSDYARNCCTGAWTVRVHKDIFNKIESLAKEKDIRWSSVDGHSNNIGNDRADELAKRGVKLDNGTFEVYRFD</sequence>
<evidence type="ECO:0000256" key="6">
    <source>
        <dbReference type="ARBA" id="ARBA00012180"/>
    </source>
</evidence>
<dbReference type="GO" id="GO:0046872">
    <property type="term" value="F:metal ion binding"/>
    <property type="evidence" value="ECO:0007669"/>
    <property type="project" value="UniProtKB-KW"/>
</dbReference>
<dbReference type="GO" id="GO:0003676">
    <property type="term" value="F:nucleic acid binding"/>
    <property type="evidence" value="ECO:0007669"/>
    <property type="project" value="InterPro"/>
</dbReference>
<proteinExistence type="inferred from homology"/>
<dbReference type="SUPFAM" id="SSF55658">
    <property type="entry name" value="L9 N-domain-like"/>
    <property type="match status" value="1"/>
</dbReference>
<dbReference type="PROSITE" id="PS50879">
    <property type="entry name" value="RNASE_H_1"/>
    <property type="match status" value="1"/>
</dbReference>
<comment type="function">
    <text evidence="3">Endonuclease that specifically degrades the RNA of RNA-DNA hybrids.</text>
</comment>
<feature type="domain" description="RNase H type-1" evidence="15">
    <location>
        <begin position="57"/>
        <end position="184"/>
    </location>
</feature>
<evidence type="ECO:0000256" key="3">
    <source>
        <dbReference type="ARBA" id="ARBA00004065"/>
    </source>
</evidence>
<keyword evidence="11" id="KW-0255">Endonuclease</keyword>
<dbReference type="InterPro" id="IPR002156">
    <property type="entry name" value="RNaseH_domain"/>
</dbReference>
<comment type="similarity">
    <text evidence="5">Belongs to the caulimoviridae viroplasmin family.</text>
</comment>
<dbReference type="SUPFAM" id="SSF53098">
    <property type="entry name" value="Ribonuclease H-like"/>
    <property type="match status" value="1"/>
</dbReference>
<evidence type="ECO:0000256" key="14">
    <source>
        <dbReference type="ARBA" id="ARBA00030758"/>
    </source>
</evidence>
<keyword evidence="12" id="KW-0378">Hydrolase</keyword>
<dbReference type="GO" id="GO:0043137">
    <property type="term" value="P:DNA replication, removal of RNA primer"/>
    <property type="evidence" value="ECO:0007669"/>
    <property type="project" value="TreeGrafter"/>
</dbReference>
<evidence type="ECO:0000256" key="2">
    <source>
        <dbReference type="ARBA" id="ARBA00001946"/>
    </source>
</evidence>
<reference evidence="16" key="1">
    <citation type="journal article" date="2019" name="MBio">
        <title>Virus Genomes from Deep Sea Sediments Expand the Ocean Megavirome and Support Independent Origins of Viral Gigantism.</title>
        <authorList>
            <person name="Backstrom D."/>
            <person name="Yutin N."/>
            <person name="Jorgensen S.L."/>
            <person name="Dharamshi J."/>
            <person name="Homa F."/>
            <person name="Zaremba-Niedwiedzka K."/>
            <person name="Spang A."/>
            <person name="Wolf Y.I."/>
            <person name="Koonin E.V."/>
            <person name="Ettema T.J."/>
        </authorList>
    </citation>
    <scope>NUCLEOTIDE SEQUENCE</scope>
</reference>
<dbReference type="InterPro" id="IPR011320">
    <property type="entry name" value="RNase_H1_N"/>
</dbReference>
<evidence type="ECO:0000256" key="9">
    <source>
        <dbReference type="ARBA" id="ARBA00022722"/>
    </source>
</evidence>
<evidence type="ECO:0000256" key="1">
    <source>
        <dbReference type="ARBA" id="ARBA00000077"/>
    </source>
</evidence>
<dbReference type="Pfam" id="PF01693">
    <property type="entry name" value="Cauli_VI"/>
    <property type="match status" value="1"/>
</dbReference>
<name>A0A481YNN5_9VIRU</name>
<dbReference type="Pfam" id="PF00075">
    <property type="entry name" value="RNase_H"/>
    <property type="match status" value="1"/>
</dbReference>
<dbReference type="InterPro" id="IPR037056">
    <property type="entry name" value="RNase_H1_N_sf"/>
</dbReference>
<evidence type="ECO:0000256" key="7">
    <source>
        <dbReference type="ARBA" id="ARBA00017721"/>
    </source>
</evidence>
<keyword evidence="13" id="KW-0460">Magnesium</keyword>
<comment type="catalytic activity">
    <reaction evidence="1">
        <text>Endonucleolytic cleavage to 5'-phosphomonoester.</text>
        <dbReference type="EC" id="3.1.26.4"/>
    </reaction>
</comment>
<dbReference type="GO" id="GO:0004523">
    <property type="term" value="F:RNA-DNA hybrid ribonuclease activity"/>
    <property type="evidence" value="ECO:0007669"/>
    <property type="project" value="UniProtKB-EC"/>
</dbReference>
<dbReference type="InterPro" id="IPR009027">
    <property type="entry name" value="Ribosomal_bL9/RNase_H1_N"/>
</dbReference>
<evidence type="ECO:0000259" key="15">
    <source>
        <dbReference type="PROSITE" id="PS50879"/>
    </source>
</evidence>
<dbReference type="InterPro" id="IPR012337">
    <property type="entry name" value="RNaseH-like_sf"/>
</dbReference>
<evidence type="ECO:0000313" key="16">
    <source>
        <dbReference type="EMBL" id="QBK84574.1"/>
    </source>
</evidence>
<evidence type="ECO:0000256" key="8">
    <source>
        <dbReference type="ARBA" id="ARBA00017800"/>
    </source>
</evidence>
<dbReference type="EMBL" id="MK500279">
    <property type="protein sequence ID" value="QBK84574.1"/>
    <property type="molecule type" value="Genomic_DNA"/>
</dbReference>
<gene>
    <name evidence="16" type="ORF">LCDPAC01_00550</name>
</gene>
<organism evidence="16">
    <name type="scientific">Pithovirus LCDPAC01</name>
    <dbReference type="NCBI Taxonomy" id="2506600"/>
    <lineage>
        <taxon>Viruses</taxon>
        <taxon>Pithoviruses</taxon>
    </lineage>
</organism>
<dbReference type="Gene3D" id="3.30.420.10">
    <property type="entry name" value="Ribonuclease H-like superfamily/Ribonuclease H"/>
    <property type="match status" value="1"/>
</dbReference>
<accession>A0A481YNN5</accession>
<dbReference type="InterPro" id="IPR050092">
    <property type="entry name" value="RNase_H"/>
</dbReference>
<evidence type="ECO:0000256" key="10">
    <source>
        <dbReference type="ARBA" id="ARBA00022723"/>
    </source>
</evidence>
<evidence type="ECO:0000256" key="12">
    <source>
        <dbReference type="ARBA" id="ARBA00022801"/>
    </source>
</evidence>
<evidence type="ECO:0000256" key="4">
    <source>
        <dbReference type="ARBA" id="ARBA00005300"/>
    </source>
</evidence>
<dbReference type="PANTHER" id="PTHR10642:SF26">
    <property type="entry name" value="RIBONUCLEASE H1"/>
    <property type="match status" value="1"/>
</dbReference>
<dbReference type="FunFam" id="3.40.970.10:FF:000002">
    <property type="entry name" value="Ribonuclease H"/>
    <property type="match status" value="1"/>
</dbReference>
<keyword evidence="10" id="KW-0479">Metal-binding</keyword>
<dbReference type="PANTHER" id="PTHR10642">
    <property type="entry name" value="RIBONUCLEASE H1"/>
    <property type="match status" value="1"/>
</dbReference>
<comment type="cofactor">
    <cofactor evidence="2">
        <name>Mg(2+)</name>
        <dbReference type="ChEBI" id="CHEBI:18420"/>
    </cofactor>
</comment>
<evidence type="ECO:0000256" key="13">
    <source>
        <dbReference type="ARBA" id="ARBA00022842"/>
    </source>
</evidence>
<evidence type="ECO:0000256" key="5">
    <source>
        <dbReference type="ARBA" id="ARBA00008884"/>
    </source>
</evidence>
<protein>
    <recommendedName>
        <fullName evidence="7">Ribonuclease H</fullName>
        <ecNumber evidence="6">3.1.26.4</ecNumber>
    </recommendedName>
    <alternativeName>
        <fullName evidence="14">Inclusion body matrix protein</fullName>
    </alternativeName>
    <alternativeName>
        <fullName evidence="8">Transactivator/viroplasmin protein</fullName>
    </alternativeName>
</protein>
<comment type="similarity">
    <text evidence="4">Belongs to the RNase H family.</text>
</comment>